<keyword evidence="6" id="KW-1185">Reference proteome</keyword>
<name>A0ABR0SUT3_9HYPO</name>
<dbReference type="Gene3D" id="1.20.1050.10">
    <property type="match status" value="1"/>
</dbReference>
<dbReference type="SUPFAM" id="SSF47616">
    <property type="entry name" value="GST C-terminal domain-like"/>
    <property type="match status" value="1"/>
</dbReference>
<dbReference type="Proteomes" id="UP001338125">
    <property type="component" value="Unassembled WGS sequence"/>
</dbReference>
<evidence type="ECO:0000313" key="6">
    <source>
        <dbReference type="Proteomes" id="UP001338125"/>
    </source>
</evidence>
<evidence type="ECO:0000259" key="4">
    <source>
        <dbReference type="PROSITE" id="PS50405"/>
    </source>
</evidence>
<evidence type="ECO:0000256" key="1">
    <source>
        <dbReference type="ARBA" id="ARBA00007409"/>
    </source>
</evidence>
<dbReference type="PANTHER" id="PTHR44051">
    <property type="entry name" value="GLUTATHIONE S-TRANSFERASE-RELATED"/>
    <property type="match status" value="1"/>
</dbReference>
<proteinExistence type="inferred from homology"/>
<dbReference type="SUPFAM" id="SSF52833">
    <property type="entry name" value="Thioredoxin-like"/>
    <property type="match status" value="1"/>
</dbReference>
<dbReference type="SFLD" id="SFLDG00358">
    <property type="entry name" value="Main_(cytGST)"/>
    <property type="match status" value="1"/>
</dbReference>
<dbReference type="Pfam" id="PF00043">
    <property type="entry name" value="GST_C"/>
    <property type="match status" value="1"/>
</dbReference>
<reference evidence="5 6" key="1">
    <citation type="submission" date="2024-01" db="EMBL/GenBank/DDBJ databases">
        <title>Complete genome of Cladobotryum mycophilum ATHUM6906.</title>
        <authorList>
            <person name="Christinaki A.C."/>
            <person name="Myridakis A.I."/>
            <person name="Kouvelis V.N."/>
        </authorList>
    </citation>
    <scope>NUCLEOTIDE SEQUENCE [LARGE SCALE GENOMIC DNA]</scope>
    <source>
        <strain evidence="5 6">ATHUM6906</strain>
    </source>
</reference>
<accession>A0ABR0SUT3</accession>
<dbReference type="CDD" id="cd10291">
    <property type="entry name" value="GST_C_YfcG_like"/>
    <property type="match status" value="1"/>
</dbReference>
<dbReference type="Gene3D" id="3.40.30.10">
    <property type="entry name" value="Glutaredoxin"/>
    <property type="match status" value="1"/>
</dbReference>
<dbReference type="SFLD" id="SFLDG01151">
    <property type="entry name" value="Main.2:_Nu-like"/>
    <property type="match status" value="1"/>
</dbReference>
<dbReference type="EMBL" id="JAVFKD010000004">
    <property type="protein sequence ID" value="KAK5995950.1"/>
    <property type="molecule type" value="Genomic_DNA"/>
</dbReference>
<dbReference type="PROSITE" id="PS50404">
    <property type="entry name" value="GST_NTER"/>
    <property type="match status" value="1"/>
</dbReference>
<dbReference type="Pfam" id="PF02798">
    <property type="entry name" value="GST_N"/>
    <property type="match status" value="1"/>
</dbReference>
<evidence type="ECO:0000256" key="2">
    <source>
        <dbReference type="RuleBase" id="RU003494"/>
    </source>
</evidence>
<comment type="caution">
    <text evidence="5">The sequence shown here is derived from an EMBL/GenBank/DDBJ whole genome shotgun (WGS) entry which is preliminary data.</text>
</comment>
<gene>
    <name evidence="5" type="ORF">PT974_04369</name>
</gene>
<feature type="domain" description="GST C-terminal" evidence="4">
    <location>
        <begin position="97"/>
        <end position="221"/>
    </location>
</feature>
<feature type="domain" description="GST N-terminal" evidence="3">
    <location>
        <begin position="4"/>
        <end position="90"/>
    </location>
</feature>
<dbReference type="InterPro" id="IPR036282">
    <property type="entry name" value="Glutathione-S-Trfase_C_sf"/>
</dbReference>
<protein>
    <submittedName>
        <fullName evidence="5">Disulfide-bond oxidoreductase YfcG</fullName>
    </submittedName>
</protein>
<evidence type="ECO:0000259" key="3">
    <source>
        <dbReference type="PROSITE" id="PS50404"/>
    </source>
</evidence>
<dbReference type="InterPro" id="IPR010987">
    <property type="entry name" value="Glutathione-S-Trfase_C-like"/>
</dbReference>
<dbReference type="SFLD" id="SFLDS00019">
    <property type="entry name" value="Glutathione_Transferase_(cytos"/>
    <property type="match status" value="1"/>
</dbReference>
<dbReference type="InterPro" id="IPR004046">
    <property type="entry name" value="GST_C"/>
</dbReference>
<sequence length="252" mass="28667">MGIPTDITLYTAGTPNGIKISILLEELGLDYKVHAVQMSKNEQKEPWFLDINPNGRIPAITDKWHDGSDIRVFESGAILEYLVDRYDKDHKVSYPKDSKEHWEVISWLMWQMGGLGPMQGQANHFKRYAPEKIQYGIDRYGNETRRLYRTMDTQLAKSTSGFLVGDRVTIADISAWGWVAAHTWAGVSLDEFPHLNKWLWALVERPGFEKGRHVPSPHTALEQSKLTEAEIEEKAKVSAAWVQSGMKADAQK</sequence>
<evidence type="ECO:0000313" key="5">
    <source>
        <dbReference type="EMBL" id="KAK5995950.1"/>
    </source>
</evidence>
<organism evidence="5 6">
    <name type="scientific">Cladobotryum mycophilum</name>
    <dbReference type="NCBI Taxonomy" id="491253"/>
    <lineage>
        <taxon>Eukaryota</taxon>
        <taxon>Fungi</taxon>
        <taxon>Dikarya</taxon>
        <taxon>Ascomycota</taxon>
        <taxon>Pezizomycotina</taxon>
        <taxon>Sordariomycetes</taxon>
        <taxon>Hypocreomycetidae</taxon>
        <taxon>Hypocreales</taxon>
        <taxon>Hypocreaceae</taxon>
        <taxon>Cladobotryum</taxon>
    </lineage>
</organism>
<dbReference type="InterPro" id="IPR040079">
    <property type="entry name" value="Glutathione_S-Trfase"/>
</dbReference>
<dbReference type="PROSITE" id="PS50405">
    <property type="entry name" value="GST_CTER"/>
    <property type="match status" value="1"/>
</dbReference>
<dbReference type="CDD" id="cd03048">
    <property type="entry name" value="GST_N_Ure2p_like"/>
    <property type="match status" value="1"/>
</dbReference>
<comment type="similarity">
    <text evidence="1 2">Belongs to the GST superfamily.</text>
</comment>
<dbReference type="PANTHER" id="PTHR44051:SF8">
    <property type="entry name" value="GLUTATHIONE S-TRANSFERASE GSTA"/>
    <property type="match status" value="1"/>
</dbReference>
<dbReference type="InterPro" id="IPR036249">
    <property type="entry name" value="Thioredoxin-like_sf"/>
</dbReference>
<dbReference type="InterPro" id="IPR004045">
    <property type="entry name" value="Glutathione_S-Trfase_N"/>
</dbReference>